<dbReference type="OrthoDB" id="64477at2759"/>
<organism evidence="2 3">
    <name type="scientific">Karstenula rhodostoma CBS 690.94</name>
    <dbReference type="NCBI Taxonomy" id="1392251"/>
    <lineage>
        <taxon>Eukaryota</taxon>
        <taxon>Fungi</taxon>
        <taxon>Dikarya</taxon>
        <taxon>Ascomycota</taxon>
        <taxon>Pezizomycotina</taxon>
        <taxon>Dothideomycetes</taxon>
        <taxon>Pleosporomycetidae</taxon>
        <taxon>Pleosporales</taxon>
        <taxon>Massarineae</taxon>
        <taxon>Didymosphaeriaceae</taxon>
        <taxon>Karstenula</taxon>
    </lineage>
</organism>
<dbReference type="SUPFAM" id="SSF55729">
    <property type="entry name" value="Acyl-CoA N-acyltransferases (Nat)"/>
    <property type="match status" value="1"/>
</dbReference>
<accession>A0A9P4PN89</accession>
<dbReference type="Proteomes" id="UP000799764">
    <property type="component" value="Unassembled WGS sequence"/>
</dbReference>
<sequence>MSTPFVRPFNFDTDHSAGLHVFFTTIDPSVSHDPARTIGSYLWYKAYVYLTPSTCFVLDDGSGRAVGYIIGTPDTAAFAKRWRETFTPVVDPKLVPPPGPQANDPEMETELVKGLRREVHHAECSMLQSRPRLLSVYPAHLHINILPEFTGQGWGPKLMSAFLSTITQLGACGVHLGMVATNDGARRFYERLGFEVCGEVLDGGVSGEVGREGGAACLVKRL</sequence>
<comment type="caution">
    <text evidence="2">The sequence shown here is derived from an EMBL/GenBank/DDBJ whole genome shotgun (WGS) entry which is preliminary data.</text>
</comment>
<evidence type="ECO:0000313" key="3">
    <source>
        <dbReference type="Proteomes" id="UP000799764"/>
    </source>
</evidence>
<evidence type="ECO:0000313" key="2">
    <source>
        <dbReference type="EMBL" id="KAF2445916.1"/>
    </source>
</evidence>
<feature type="domain" description="N-acetyltransferase" evidence="1">
    <location>
        <begin position="69"/>
        <end position="222"/>
    </location>
</feature>
<reference evidence="2" key="1">
    <citation type="journal article" date="2020" name="Stud. Mycol.">
        <title>101 Dothideomycetes genomes: a test case for predicting lifestyles and emergence of pathogens.</title>
        <authorList>
            <person name="Haridas S."/>
            <person name="Albert R."/>
            <person name="Binder M."/>
            <person name="Bloem J."/>
            <person name="Labutti K."/>
            <person name="Salamov A."/>
            <person name="Andreopoulos B."/>
            <person name="Baker S."/>
            <person name="Barry K."/>
            <person name="Bills G."/>
            <person name="Bluhm B."/>
            <person name="Cannon C."/>
            <person name="Castanera R."/>
            <person name="Culley D."/>
            <person name="Daum C."/>
            <person name="Ezra D."/>
            <person name="Gonzalez J."/>
            <person name="Henrissat B."/>
            <person name="Kuo A."/>
            <person name="Liang C."/>
            <person name="Lipzen A."/>
            <person name="Lutzoni F."/>
            <person name="Magnuson J."/>
            <person name="Mondo S."/>
            <person name="Nolan M."/>
            <person name="Ohm R."/>
            <person name="Pangilinan J."/>
            <person name="Park H.-J."/>
            <person name="Ramirez L."/>
            <person name="Alfaro M."/>
            <person name="Sun H."/>
            <person name="Tritt A."/>
            <person name="Yoshinaga Y."/>
            <person name="Zwiers L.-H."/>
            <person name="Turgeon B."/>
            <person name="Goodwin S."/>
            <person name="Spatafora J."/>
            <person name="Crous P."/>
            <person name="Grigoriev I."/>
        </authorList>
    </citation>
    <scope>NUCLEOTIDE SEQUENCE</scope>
    <source>
        <strain evidence="2">CBS 690.94</strain>
    </source>
</reference>
<protein>
    <submittedName>
        <fullName evidence="2">Acyl-CoA N-acyltransferase</fullName>
    </submittedName>
</protein>
<proteinExistence type="predicted"/>
<gene>
    <name evidence="2" type="ORF">P171DRAFT_412153</name>
</gene>
<dbReference type="InterPro" id="IPR000182">
    <property type="entry name" value="GNAT_dom"/>
</dbReference>
<dbReference type="GO" id="GO:0016747">
    <property type="term" value="F:acyltransferase activity, transferring groups other than amino-acyl groups"/>
    <property type="evidence" value="ECO:0007669"/>
    <property type="project" value="InterPro"/>
</dbReference>
<keyword evidence="3" id="KW-1185">Reference proteome</keyword>
<dbReference type="Gene3D" id="3.40.630.30">
    <property type="match status" value="1"/>
</dbReference>
<dbReference type="PROSITE" id="PS51186">
    <property type="entry name" value="GNAT"/>
    <property type="match status" value="1"/>
</dbReference>
<evidence type="ECO:0000259" key="1">
    <source>
        <dbReference type="PROSITE" id="PS51186"/>
    </source>
</evidence>
<dbReference type="AlphaFoldDB" id="A0A9P4PN89"/>
<dbReference type="EMBL" id="MU001499">
    <property type="protein sequence ID" value="KAF2445916.1"/>
    <property type="molecule type" value="Genomic_DNA"/>
</dbReference>
<dbReference type="InterPro" id="IPR016181">
    <property type="entry name" value="Acyl_CoA_acyltransferase"/>
</dbReference>
<dbReference type="Pfam" id="PF13508">
    <property type="entry name" value="Acetyltransf_7"/>
    <property type="match status" value="1"/>
</dbReference>
<name>A0A9P4PN89_9PLEO</name>